<gene>
    <name evidence="3" type="ORF">K489DRAFT_384336</name>
</gene>
<dbReference type="RefSeq" id="XP_033455878.1">
    <property type="nucleotide sequence ID" value="XM_033605835.1"/>
</dbReference>
<dbReference type="OrthoDB" id="4500473at2759"/>
<evidence type="ECO:0000313" key="2">
    <source>
        <dbReference type="Proteomes" id="UP000504637"/>
    </source>
</evidence>
<evidence type="ECO:0000256" key="1">
    <source>
        <dbReference type="SAM" id="MobiDB-lite"/>
    </source>
</evidence>
<reference evidence="3" key="3">
    <citation type="submission" date="2025-08" db="UniProtKB">
        <authorList>
            <consortium name="RefSeq"/>
        </authorList>
    </citation>
    <scope>IDENTIFICATION</scope>
    <source>
        <strain evidence="3">CBS 342.82</strain>
    </source>
</reference>
<dbReference type="GeneID" id="54363635"/>
<organism evidence="3">
    <name type="scientific">Dissoconium aciculare CBS 342.82</name>
    <dbReference type="NCBI Taxonomy" id="1314786"/>
    <lineage>
        <taxon>Eukaryota</taxon>
        <taxon>Fungi</taxon>
        <taxon>Dikarya</taxon>
        <taxon>Ascomycota</taxon>
        <taxon>Pezizomycotina</taxon>
        <taxon>Dothideomycetes</taxon>
        <taxon>Dothideomycetidae</taxon>
        <taxon>Mycosphaerellales</taxon>
        <taxon>Dissoconiaceae</taxon>
        <taxon>Dissoconium</taxon>
    </lineage>
</organism>
<feature type="region of interest" description="Disordered" evidence="1">
    <location>
        <begin position="231"/>
        <end position="281"/>
    </location>
</feature>
<dbReference type="Proteomes" id="UP000504637">
    <property type="component" value="Unplaced"/>
</dbReference>
<reference evidence="3" key="1">
    <citation type="submission" date="2020-01" db="EMBL/GenBank/DDBJ databases">
        <authorList>
            <consortium name="DOE Joint Genome Institute"/>
            <person name="Haridas S."/>
            <person name="Albert R."/>
            <person name="Binder M."/>
            <person name="Bloem J."/>
            <person name="Labutti K."/>
            <person name="Salamov A."/>
            <person name="Andreopoulos B."/>
            <person name="Baker S.E."/>
            <person name="Barry K."/>
            <person name="Bills G."/>
            <person name="Bluhm B.H."/>
            <person name="Cannon C."/>
            <person name="Castanera R."/>
            <person name="Culley D.E."/>
            <person name="Daum C."/>
            <person name="Ezra D."/>
            <person name="Gonzalez J.B."/>
            <person name="Henrissat B."/>
            <person name="Kuo A."/>
            <person name="Liang C."/>
            <person name="Lipzen A."/>
            <person name="Lutzoni F."/>
            <person name="Magnuson J."/>
            <person name="Mondo S."/>
            <person name="Nolan M."/>
            <person name="Ohm R."/>
            <person name="Pangilinan J."/>
            <person name="Park H.-J."/>
            <person name="Ramirez L."/>
            <person name="Alfaro M."/>
            <person name="Sun H."/>
            <person name="Tritt A."/>
            <person name="Yoshinaga Y."/>
            <person name="Zwiers L.-H."/>
            <person name="Turgeon B.G."/>
            <person name="Goodwin S.B."/>
            <person name="Spatafora J.W."/>
            <person name="Crous P.W."/>
            <person name="Grigoriev I.V."/>
        </authorList>
    </citation>
    <scope>NUCLEOTIDE SEQUENCE</scope>
    <source>
        <strain evidence="3">CBS 342.82</strain>
    </source>
</reference>
<name>A0A6J3LW35_9PEZI</name>
<dbReference type="AlphaFoldDB" id="A0A6J3LW35"/>
<keyword evidence="2" id="KW-1185">Reference proteome</keyword>
<accession>A0A6J3LW35</accession>
<reference evidence="3" key="2">
    <citation type="submission" date="2020-04" db="EMBL/GenBank/DDBJ databases">
        <authorList>
            <consortium name="NCBI Genome Project"/>
        </authorList>
    </citation>
    <scope>NUCLEOTIDE SEQUENCE</scope>
    <source>
        <strain evidence="3">CBS 342.82</strain>
    </source>
</reference>
<feature type="compositionally biased region" description="Basic and acidic residues" evidence="1">
    <location>
        <begin position="236"/>
        <end position="255"/>
    </location>
</feature>
<proteinExistence type="predicted"/>
<evidence type="ECO:0000313" key="3">
    <source>
        <dbReference type="RefSeq" id="XP_033455878.1"/>
    </source>
</evidence>
<protein>
    <submittedName>
        <fullName evidence="3">Uncharacterized protein</fullName>
    </submittedName>
</protein>
<sequence>MSPSKTYYMCYPGYNPPTSEVKLGSLLLSPTDLDENEPINKDAVFAPELWEVYTSIKRCHKGTWTSKDTARPKLTEQPIQRIFGAEKKLIWELTAEFDTFKTIYFEPSAEYIQKTCEYDSVQRMLETRAGLDFASDDRHFTSKNHVWLVTGLKVFEGASLSCLSYSCNSLESKRIRLASRFALSFDWEDEKYTRVSFGTVGEQIFAYHLKRITIGKPPKCEPYETGKRLTFQGAKSFKDPPSEKMYSRETDRDSDSDSDEETLDGEHEGGTVYRWAPSSRS</sequence>